<dbReference type="RefSeq" id="WP_218446729.1">
    <property type="nucleotide sequence ID" value="NZ_JAGSPA010000005.1"/>
</dbReference>
<feature type="transmembrane region" description="Helical" evidence="1">
    <location>
        <begin position="47"/>
        <end position="68"/>
    </location>
</feature>
<evidence type="ECO:0000313" key="2">
    <source>
        <dbReference type="EMBL" id="MBV7257885.1"/>
    </source>
</evidence>
<organism evidence="2 3">
    <name type="scientific">Pacificimonas pallii</name>
    <dbReference type="NCBI Taxonomy" id="2827236"/>
    <lineage>
        <taxon>Bacteria</taxon>
        <taxon>Pseudomonadati</taxon>
        <taxon>Pseudomonadota</taxon>
        <taxon>Alphaproteobacteria</taxon>
        <taxon>Sphingomonadales</taxon>
        <taxon>Sphingosinicellaceae</taxon>
        <taxon>Pacificimonas</taxon>
    </lineage>
</organism>
<accession>A0ABS6SHI6</accession>
<feature type="transmembrane region" description="Helical" evidence="1">
    <location>
        <begin position="109"/>
        <end position="129"/>
    </location>
</feature>
<gene>
    <name evidence="2" type="ORF">KCG44_13955</name>
</gene>
<evidence type="ECO:0000313" key="3">
    <source>
        <dbReference type="Proteomes" id="UP000722336"/>
    </source>
</evidence>
<reference evidence="2 3" key="1">
    <citation type="submission" date="2021-04" db="EMBL/GenBank/DDBJ databases">
        <authorList>
            <person name="Pira H."/>
            <person name="Risdian C."/>
            <person name="Wink J."/>
        </authorList>
    </citation>
    <scope>NUCLEOTIDE SEQUENCE [LARGE SCALE GENOMIC DNA]</scope>
    <source>
        <strain evidence="2 3">WHA3</strain>
    </source>
</reference>
<sequence length="149" mass="17096">MISDPTHPFPPVALWRVNALRFLFLLMAFFMGSMLWMQLIFDFSDLSAMGGVATSLLAALSLLSLLGIRYPLKMLPLMLFEMTWKTVWLTCIAGRSWMAGTWSPEIEGIFYQCIGIVIVFVIMPWRYVWATYFASPMEPLFRPREAPDA</sequence>
<keyword evidence="3" id="KW-1185">Reference proteome</keyword>
<feature type="transmembrane region" description="Helical" evidence="1">
    <location>
        <begin position="20"/>
        <end position="41"/>
    </location>
</feature>
<dbReference type="EMBL" id="JAGSPA010000005">
    <property type="protein sequence ID" value="MBV7257885.1"/>
    <property type="molecule type" value="Genomic_DNA"/>
</dbReference>
<keyword evidence="1" id="KW-1133">Transmembrane helix</keyword>
<keyword evidence="1" id="KW-0472">Membrane</keyword>
<evidence type="ECO:0000256" key="1">
    <source>
        <dbReference type="SAM" id="Phobius"/>
    </source>
</evidence>
<comment type="caution">
    <text evidence="2">The sequence shown here is derived from an EMBL/GenBank/DDBJ whole genome shotgun (WGS) entry which is preliminary data.</text>
</comment>
<name>A0ABS6SHI6_9SPHN</name>
<dbReference type="Proteomes" id="UP000722336">
    <property type="component" value="Unassembled WGS sequence"/>
</dbReference>
<keyword evidence="1" id="KW-0812">Transmembrane</keyword>
<proteinExistence type="predicted"/>
<protein>
    <submittedName>
        <fullName evidence="2">Uncharacterized protein</fullName>
    </submittedName>
</protein>